<dbReference type="Proteomes" id="UP000075583">
    <property type="component" value="Unassembled WGS sequence"/>
</dbReference>
<keyword evidence="2" id="KW-1185">Reference proteome</keyword>
<organism evidence="1 2">
    <name type="scientific">Roseivirga ehrenbergii (strain DSM 102268 / JCM 13514 / KCTC 12282 / NCIMB 14502 / KMM 6017)</name>
    <dbReference type="NCBI Taxonomy" id="279360"/>
    <lineage>
        <taxon>Bacteria</taxon>
        <taxon>Pseudomonadati</taxon>
        <taxon>Bacteroidota</taxon>
        <taxon>Cytophagia</taxon>
        <taxon>Cytophagales</taxon>
        <taxon>Roseivirgaceae</taxon>
        <taxon>Roseivirga</taxon>
    </lineage>
</organism>
<accession>A0A150XK30</accession>
<sequence>MSNHFHSQKEVENYLSTTVAELLSQLTPEQKPLWGKMTPQHMVEHLIVVYKLSMGRFSVPVVSKEEDWPKLKEYLMKDSPMRRNVPSPNGKSELQPLRFADLEEAKQKFFAETETFLKFCEAQPEFIANHPYGGPLTAQEWLFCHKKHIKHHLIQFELIPDYE</sequence>
<protein>
    <recommendedName>
        <fullName evidence="3">DinB-like domain-containing protein</fullName>
    </recommendedName>
</protein>
<reference evidence="1" key="1">
    <citation type="submission" date="2016-01" db="EMBL/GenBank/DDBJ databases">
        <title>Genome sequencing of Roseivirga ehrenbergii KMM 6017.</title>
        <authorList>
            <person name="Selvaratnam C."/>
            <person name="Thevarajoo S."/>
            <person name="Goh K.M."/>
            <person name="Ee R."/>
            <person name="Chan K.-G."/>
            <person name="Chong C.S."/>
        </authorList>
    </citation>
    <scope>NUCLEOTIDE SEQUENCE [LARGE SCALE GENOMIC DNA]</scope>
    <source>
        <strain evidence="1">KMM 6017</strain>
    </source>
</reference>
<dbReference type="RefSeq" id="WP_062590928.1">
    <property type="nucleotide sequence ID" value="NZ_LQZQ01000008.1"/>
</dbReference>
<dbReference type="OrthoDB" id="2599194at2"/>
<dbReference type="Gene3D" id="1.20.120.450">
    <property type="entry name" value="dinb family like domain"/>
    <property type="match status" value="1"/>
</dbReference>
<evidence type="ECO:0000313" key="2">
    <source>
        <dbReference type="Proteomes" id="UP000075583"/>
    </source>
</evidence>
<name>A0A150XK30_ROSEK</name>
<dbReference type="SUPFAM" id="SSF109854">
    <property type="entry name" value="DinB/YfiT-like putative metalloenzymes"/>
    <property type="match status" value="1"/>
</dbReference>
<comment type="caution">
    <text evidence="1">The sequence shown here is derived from an EMBL/GenBank/DDBJ whole genome shotgun (WGS) entry which is preliminary data.</text>
</comment>
<proteinExistence type="predicted"/>
<dbReference type="EMBL" id="LQZQ01000008">
    <property type="protein sequence ID" value="KYG79098.1"/>
    <property type="molecule type" value="Genomic_DNA"/>
</dbReference>
<dbReference type="AlphaFoldDB" id="A0A150XK30"/>
<evidence type="ECO:0000313" key="1">
    <source>
        <dbReference type="EMBL" id="KYG79098.1"/>
    </source>
</evidence>
<evidence type="ECO:0008006" key="3">
    <source>
        <dbReference type="Google" id="ProtNLM"/>
    </source>
</evidence>
<gene>
    <name evidence="1" type="ORF">MB14_17475</name>
</gene>
<dbReference type="InterPro" id="IPR034660">
    <property type="entry name" value="DinB/YfiT-like"/>
</dbReference>
<dbReference type="STRING" id="279360.MB14_17475"/>